<feature type="region of interest" description="Disordered" evidence="1">
    <location>
        <begin position="176"/>
        <end position="209"/>
    </location>
</feature>
<dbReference type="GO" id="GO:0015627">
    <property type="term" value="C:type II protein secretion system complex"/>
    <property type="evidence" value="ECO:0007669"/>
    <property type="project" value="TreeGrafter"/>
</dbReference>
<accession>A0A4Z1C0X6</accession>
<dbReference type="InterPro" id="IPR001775">
    <property type="entry name" value="GspD/PilQ"/>
</dbReference>
<evidence type="ECO:0000256" key="1">
    <source>
        <dbReference type="SAM" id="MobiDB-lite"/>
    </source>
</evidence>
<dbReference type="GO" id="GO:0009297">
    <property type="term" value="P:pilus assembly"/>
    <property type="evidence" value="ECO:0007669"/>
    <property type="project" value="InterPro"/>
</dbReference>
<feature type="domain" description="Secretin N-terminal" evidence="3">
    <location>
        <begin position="159"/>
        <end position="249"/>
    </location>
</feature>
<evidence type="ECO:0000259" key="3">
    <source>
        <dbReference type="Pfam" id="PF07655"/>
    </source>
</evidence>
<dbReference type="EMBL" id="SRPF01000005">
    <property type="protein sequence ID" value="TGN38549.1"/>
    <property type="molecule type" value="Genomic_DNA"/>
</dbReference>
<feature type="compositionally biased region" description="Low complexity" evidence="1">
    <location>
        <begin position="185"/>
        <end position="199"/>
    </location>
</feature>
<dbReference type="GO" id="GO:0019867">
    <property type="term" value="C:outer membrane"/>
    <property type="evidence" value="ECO:0007669"/>
    <property type="project" value="InterPro"/>
</dbReference>
<proteinExistence type="predicted"/>
<dbReference type="InterPro" id="IPR011514">
    <property type="entry name" value="Secretin_N_2"/>
</dbReference>
<dbReference type="PANTHER" id="PTHR30332">
    <property type="entry name" value="PROBABLE GENERAL SECRETION PATHWAY PROTEIN D"/>
    <property type="match status" value="1"/>
</dbReference>
<dbReference type="GO" id="GO:0009306">
    <property type="term" value="P:protein secretion"/>
    <property type="evidence" value="ECO:0007669"/>
    <property type="project" value="InterPro"/>
</dbReference>
<gene>
    <name evidence="4" type="primary">mshL</name>
    <name evidence="4" type="ORF">E5Q11_15405</name>
</gene>
<dbReference type="RefSeq" id="WP_135804349.1">
    <property type="nucleotide sequence ID" value="NZ_SRPF01000005.1"/>
</dbReference>
<dbReference type="AlphaFoldDB" id="A0A4Z1C0X6"/>
<feature type="domain" description="Type II/III secretion system secretin-like" evidence="2">
    <location>
        <begin position="354"/>
        <end position="531"/>
    </location>
</feature>
<dbReference type="InterPro" id="IPR050810">
    <property type="entry name" value="Bact_Secretion_Sys_Channel"/>
</dbReference>
<evidence type="ECO:0000313" key="5">
    <source>
        <dbReference type="Proteomes" id="UP000298325"/>
    </source>
</evidence>
<dbReference type="PANTHER" id="PTHR30332:SF17">
    <property type="entry name" value="TYPE IV PILIATION SYSTEM PROTEIN DR_0774-RELATED"/>
    <property type="match status" value="1"/>
</dbReference>
<comment type="caution">
    <text evidence="4">The sequence shown here is derived from an EMBL/GenBank/DDBJ whole genome shotgun (WGS) entry which is preliminary data.</text>
</comment>
<dbReference type="Pfam" id="PF07655">
    <property type="entry name" value="Secretin_N_2"/>
    <property type="match status" value="1"/>
</dbReference>
<keyword evidence="5" id="KW-1185">Reference proteome</keyword>
<dbReference type="InterPro" id="IPR013358">
    <property type="entry name" value="Pilus_biogenesis_MshL"/>
</dbReference>
<dbReference type="OrthoDB" id="9775455at2"/>
<protein>
    <submittedName>
        <fullName evidence="4">Pilus (MSHA type) biogenesis protein MshL</fullName>
    </submittedName>
</protein>
<dbReference type="Proteomes" id="UP000298325">
    <property type="component" value="Unassembled WGS sequence"/>
</dbReference>
<name>A0A4Z1C0X6_9GAMM</name>
<sequence length="570" mass="61201">MTLNQTMISLLLAGVLVGCSSNPLMRTSQATSTDAAQAIDDELAEAEGNAPDSQPEPDSRAGMDESLSQALLPPLAPSASSDDRFDINASGVAAAPFFQALVEGSRYNVVVYPEVDALIDLRLRDVTVPEVMAIAGDLYDLDIERQGRLFQVKVNGIQTRIFPIDYLNFKRRGGSETRVSSGQVSSSRDNSSGAGSSGRASRDGGETANLVGTRISTETQSDFWQDIERALAMIAGTDSASQVIVNPGAGLVMVRANSQAMGQVEEYLRRTQLIMQRQVVLEAKILEIELNEGYQQGINWADVQRGSRITAADGLPEDFTAQALAGQAIQTSDIGGLFSASVRAGDFTGLIELLGEQGNVQILSSPRIATVNNQKAVIKVGTDEFFVTDIDFQDDNNVNSASDSTSTSVELTPFFSGISLDVTPQIAEDGTIILHVHPSVSEVNDQEKLITVGNQDVTLPLARSTVRETDSVIRAESGQIVVIGGLIQNSSEDNNSAVPFFSEIPVLGELFKQRRFQSTKSELVILLRPVVAGAEEMKADVSASRERMNVLRDVLESSQSTIPQAEKADR</sequence>
<evidence type="ECO:0000259" key="2">
    <source>
        <dbReference type="Pfam" id="PF00263"/>
    </source>
</evidence>
<evidence type="ECO:0000313" key="4">
    <source>
        <dbReference type="EMBL" id="TGN38549.1"/>
    </source>
</evidence>
<organism evidence="4 5">
    <name type="scientific">Marinobacter confluentis</name>
    <dbReference type="NCBI Taxonomy" id="1697557"/>
    <lineage>
        <taxon>Bacteria</taxon>
        <taxon>Pseudomonadati</taxon>
        <taxon>Pseudomonadota</taxon>
        <taxon>Gammaproteobacteria</taxon>
        <taxon>Pseudomonadales</taxon>
        <taxon>Marinobacteraceae</taxon>
        <taxon>Marinobacter</taxon>
    </lineage>
</organism>
<reference evidence="4 5" key="1">
    <citation type="submission" date="2019-04" db="EMBL/GenBank/DDBJ databases">
        <authorList>
            <person name="Park S."/>
            <person name="Yoon J.-H."/>
        </authorList>
    </citation>
    <scope>NUCLEOTIDE SEQUENCE [LARGE SCALE GENOMIC DNA]</scope>
    <source>
        <strain evidence="4 5">HJM-18</strain>
    </source>
</reference>
<dbReference type="Pfam" id="PF00263">
    <property type="entry name" value="Secretin"/>
    <property type="match status" value="1"/>
</dbReference>
<dbReference type="InterPro" id="IPR004846">
    <property type="entry name" value="T2SS/T3SS_dom"/>
</dbReference>
<dbReference type="NCBIfam" id="TIGR02519">
    <property type="entry name" value="pilus_MshL"/>
    <property type="match status" value="1"/>
</dbReference>
<dbReference type="PRINTS" id="PR00811">
    <property type="entry name" value="BCTERIALGSPD"/>
</dbReference>